<evidence type="ECO:0000259" key="6">
    <source>
        <dbReference type="PROSITE" id="PS50045"/>
    </source>
</evidence>
<dbReference type="Gene3D" id="3.40.50.300">
    <property type="entry name" value="P-loop containing nucleotide triphosphate hydrolases"/>
    <property type="match status" value="1"/>
</dbReference>
<dbReference type="InterPro" id="IPR013656">
    <property type="entry name" value="PAS_4"/>
</dbReference>
<dbReference type="InterPro" id="IPR058031">
    <property type="entry name" value="AAA_lid_NorR"/>
</dbReference>
<sequence length="483" mass="54863">MNGTNNKNVELLEKENQLLREIIDRIHEPVSVSTKEGVIVLYNSESEKSEGMKRENVLGKHERDIYPDTNGKGFFDQVTKKVIETGRPLIEHHCKYRLDNERLIEIFIDSYPFFYQGNLEAVYNIGPNVKQGNVFVSRSLELQRKVNRENNTKTAIYHNGTYYSLQDIVGRSEKISKAVLLARKIAGRTSPILIYGETGTGKELFAQGIHNASLFAEGSFIAVNCAAIPETLLEGLIFGTSKGAFTGAIETPGLFEQAEEGTLFLDEIDSMPISLQAKLLRVLQDKVVRRIGGKQQKPINCRIISATNMDPFEAVKKQRMREDLFYRLATVTLGVPPLRERKEDIALLVQFFIDKYNRLFGLYVGGCSEQLTKMFEEYHWPGNVRELENTIESAINCIEVGEKELNLRHVPPYIKERFGNPGVDVFIPYKEGKLHAILMAVEKRVIKNCLDKNGGNVTKTAEELGVLRQALHYRIRKFGLYQK</sequence>
<keyword evidence="1" id="KW-0547">Nucleotide-binding</keyword>
<dbReference type="InterPro" id="IPR025944">
    <property type="entry name" value="Sigma_54_int_dom_CS"/>
</dbReference>
<dbReference type="PROSITE" id="PS50112">
    <property type="entry name" value="PAS"/>
    <property type="match status" value="1"/>
</dbReference>
<dbReference type="InterPro" id="IPR025662">
    <property type="entry name" value="Sigma_54_int_dom_ATP-bd_1"/>
</dbReference>
<keyword evidence="3" id="KW-0805">Transcription regulation</keyword>
<dbReference type="RefSeq" id="WP_148137121.1">
    <property type="nucleotide sequence ID" value="NZ_CP017634.1"/>
</dbReference>
<keyword evidence="4" id="KW-0238">DNA-binding</keyword>
<feature type="domain" description="Sigma-54 factor interaction" evidence="6">
    <location>
        <begin position="168"/>
        <end position="396"/>
    </location>
</feature>
<dbReference type="Pfam" id="PF25601">
    <property type="entry name" value="AAA_lid_14"/>
    <property type="match status" value="1"/>
</dbReference>
<reference evidence="8 9" key="1">
    <citation type="submission" date="2016-10" db="EMBL/GenBank/DDBJ databases">
        <title>Complete Genome Sequence of Peptococcaceae strain DCMF.</title>
        <authorList>
            <person name="Edwards R.J."/>
            <person name="Holland S.I."/>
            <person name="Deshpande N.P."/>
            <person name="Wong Y.K."/>
            <person name="Ertan H."/>
            <person name="Manefield M."/>
            <person name="Russell T.L."/>
            <person name="Lee M.J."/>
        </authorList>
    </citation>
    <scope>NUCLEOTIDE SEQUENCE [LARGE SCALE GENOMIC DNA]</scope>
    <source>
        <strain evidence="8 9">DCMF</strain>
    </source>
</reference>
<dbReference type="Gene3D" id="3.30.450.20">
    <property type="entry name" value="PAS domain"/>
    <property type="match status" value="1"/>
</dbReference>
<dbReference type="SUPFAM" id="SSF46689">
    <property type="entry name" value="Homeodomain-like"/>
    <property type="match status" value="1"/>
</dbReference>
<dbReference type="PROSITE" id="PS50045">
    <property type="entry name" value="SIGMA54_INTERACT_4"/>
    <property type="match status" value="1"/>
</dbReference>
<dbReference type="InterPro" id="IPR025943">
    <property type="entry name" value="Sigma_54_int_dom_ATP-bd_2"/>
</dbReference>
<dbReference type="PROSITE" id="PS00688">
    <property type="entry name" value="SIGMA54_INTERACT_3"/>
    <property type="match status" value="1"/>
</dbReference>
<dbReference type="InterPro" id="IPR003593">
    <property type="entry name" value="AAA+_ATPase"/>
</dbReference>
<dbReference type="FunFam" id="3.40.50.300:FF:000006">
    <property type="entry name" value="DNA-binding transcriptional regulator NtrC"/>
    <property type="match status" value="1"/>
</dbReference>
<dbReference type="CDD" id="cd00009">
    <property type="entry name" value="AAA"/>
    <property type="match status" value="1"/>
</dbReference>
<name>A0A3G1L291_FORW1</name>
<evidence type="ECO:0000256" key="5">
    <source>
        <dbReference type="ARBA" id="ARBA00023163"/>
    </source>
</evidence>
<dbReference type="PRINTS" id="PR01590">
    <property type="entry name" value="HTHFIS"/>
</dbReference>
<dbReference type="SMART" id="SM00382">
    <property type="entry name" value="AAA"/>
    <property type="match status" value="1"/>
</dbReference>
<dbReference type="Pfam" id="PF00158">
    <property type="entry name" value="Sigma54_activat"/>
    <property type="match status" value="1"/>
</dbReference>
<evidence type="ECO:0000313" key="9">
    <source>
        <dbReference type="Proteomes" id="UP000323521"/>
    </source>
</evidence>
<dbReference type="SUPFAM" id="SSF52540">
    <property type="entry name" value="P-loop containing nucleoside triphosphate hydrolases"/>
    <property type="match status" value="1"/>
</dbReference>
<proteinExistence type="predicted"/>
<dbReference type="InterPro" id="IPR035965">
    <property type="entry name" value="PAS-like_dom_sf"/>
</dbReference>
<dbReference type="PROSITE" id="PS00676">
    <property type="entry name" value="SIGMA54_INTERACT_2"/>
    <property type="match status" value="1"/>
</dbReference>
<protein>
    <submittedName>
        <fullName evidence="8">Sigma-54-dependent Fis family transcriptional regulator</fullName>
    </submittedName>
</protein>
<dbReference type="InterPro" id="IPR009057">
    <property type="entry name" value="Homeodomain-like_sf"/>
</dbReference>
<dbReference type="GO" id="GO:0043565">
    <property type="term" value="F:sequence-specific DNA binding"/>
    <property type="evidence" value="ECO:0007669"/>
    <property type="project" value="InterPro"/>
</dbReference>
<dbReference type="GO" id="GO:0005524">
    <property type="term" value="F:ATP binding"/>
    <property type="evidence" value="ECO:0007669"/>
    <property type="project" value="UniProtKB-KW"/>
</dbReference>
<feature type="domain" description="PAS" evidence="7">
    <location>
        <begin position="15"/>
        <end position="60"/>
    </location>
</feature>
<dbReference type="Pfam" id="PF02954">
    <property type="entry name" value="HTH_8"/>
    <property type="match status" value="1"/>
</dbReference>
<dbReference type="InterPro" id="IPR000014">
    <property type="entry name" value="PAS"/>
</dbReference>
<dbReference type="PANTHER" id="PTHR32071:SF74">
    <property type="entry name" value="TRANSCRIPTIONAL ACTIVATOR ROCR"/>
    <property type="match status" value="1"/>
</dbReference>
<evidence type="ECO:0000256" key="1">
    <source>
        <dbReference type="ARBA" id="ARBA00022741"/>
    </source>
</evidence>
<dbReference type="Gene3D" id="1.10.10.60">
    <property type="entry name" value="Homeodomain-like"/>
    <property type="match status" value="1"/>
</dbReference>
<evidence type="ECO:0000256" key="4">
    <source>
        <dbReference type="ARBA" id="ARBA00023125"/>
    </source>
</evidence>
<organism evidence="8 9">
    <name type="scientific">Formimonas warabiya</name>
    <dbReference type="NCBI Taxonomy" id="1761012"/>
    <lineage>
        <taxon>Bacteria</taxon>
        <taxon>Bacillati</taxon>
        <taxon>Bacillota</taxon>
        <taxon>Clostridia</taxon>
        <taxon>Eubacteriales</taxon>
        <taxon>Peptococcaceae</taxon>
        <taxon>Candidatus Formimonas</taxon>
    </lineage>
</organism>
<accession>A0A3G1L291</accession>
<evidence type="ECO:0000256" key="3">
    <source>
        <dbReference type="ARBA" id="ARBA00023015"/>
    </source>
</evidence>
<dbReference type="InterPro" id="IPR002078">
    <property type="entry name" value="Sigma_54_int"/>
</dbReference>
<dbReference type="Gene3D" id="1.10.8.60">
    <property type="match status" value="1"/>
</dbReference>
<dbReference type="EMBL" id="CP017634">
    <property type="protein sequence ID" value="ATW28912.1"/>
    <property type="molecule type" value="Genomic_DNA"/>
</dbReference>
<dbReference type="OrthoDB" id="9803970at2"/>
<dbReference type="PROSITE" id="PS00675">
    <property type="entry name" value="SIGMA54_INTERACT_1"/>
    <property type="match status" value="1"/>
</dbReference>
<evidence type="ECO:0000259" key="7">
    <source>
        <dbReference type="PROSITE" id="PS50112"/>
    </source>
</evidence>
<keyword evidence="5" id="KW-0804">Transcription</keyword>
<keyword evidence="9" id="KW-1185">Reference proteome</keyword>
<evidence type="ECO:0000313" key="8">
    <source>
        <dbReference type="EMBL" id="ATW28912.1"/>
    </source>
</evidence>
<dbReference type="SUPFAM" id="SSF55785">
    <property type="entry name" value="PYP-like sensor domain (PAS domain)"/>
    <property type="match status" value="1"/>
</dbReference>
<dbReference type="KEGG" id="fwa:DCMF_25975"/>
<dbReference type="Proteomes" id="UP000323521">
    <property type="component" value="Chromosome"/>
</dbReference>
<dbReference type="PANTHER" id="PTHR32071">
    <property type="entry name" value="TRANSCRIPTIONAL REGULATORY PROTEIN"/>
    <property type="match status" value="1"/>
</dbReference>
<dbReference type="AlphaFoldDB" id="A0A3G1L291"/>
<dbReference type="InterPro" id="IPR027417">
    <property type="entry name" value="P-loop_NTPase"/>
</dbReference>
<dbReference type="InterPro" id="IPR002197">
    <property type="entry name" value="HTH_Fis"/>
</dbReference>
<keyword evidence="2" id="KW-0067">ATP-binding</keyword>
<evidence type="ECO:0000256" key="2">
    <source>
        <dbReference type="ARBA" id="ARBA00022840"/>
    </source>
</evidence>
<dbReference type="GO" id="GO:0006355">
    <property type="term" value="P:regulation of DNA-templated transcription"/>
    <property type="evidence" value="ECO:0007669"/>
    <property type="project" value="InterPro"/>
</dbReference>
<dbReference type="Pfam" id="PF08448">
    <property type="entry name" value="PAS_4"/>
    <property type="match status" value="1"/>
</dbReference>
<gene>
    <name evidence="8" type="ORF">DCMF_25975</name>
</gene>